<organism evidence="1 2">
    <name type="scientific">Aquimarina algiphila</name>
    <dbReference type="NCBI Taxonomy" id="2047982"/>
    <lineage>
        <taxon>Bacteria</taxon>
        <taxon>Pseudomonadati</taxon>
        <taxon>Bacteroidota</taxon>
        <taxon>Flavobacteriia</taxon>
        <taxon>Flavobacteriales</taxon>
        <taxon>Flavobacteriaceae</taxon>
        <taxon>Aquimarina</taxon>
    </lineage>
</organism>
<evidence type="ECO:0000313" key="1">
    <source>
        <dbReference type="EMBL" id="TSE02810.1"/>
    </source>
</evidence>
<comment type="caution">
    <text evidence="1">The sequence shown here is derived from an EMBL/GenBank/DDBJ whole genome shotgun (WGS) entry which is preliminary data.</text>
</comment>
<proteinExistence type="predicted"/>
<accession>A0A554VA77</accession>
<dbReference type="EMBL" id="VLNR01000141">
    <property type="protein sequence ID" value="TSE02810.1"/>
    <property type="molecule type" value="Genomic_DNA"/>
</dbReference>
<sequence>MVFYRNAHTVSLALNADAPKLSMLAKQFGEGKVMEYIKVWLVDLNKSLELKNGLKAFQINQIAFAITDKYRSGDSYEIDPGIPV</sequence>
<dbReference type="OrthoDB" id="9764318at2"/>
<dbReference type="RefSeq" id="WP_143919191.1">
    <property type="nucleotide sequence ID" value="NZ_VLNR01000141.1"/>
</dbReference>
<keyword evidence="2" id="KW-1185">Reference proteome</keyword>
<dbReference type="AlphaFoldDB" id="A0A554VA77"/>
<name>A0A554VA77_9FLAO</name>
<dbReference type="Proteomes" id="UP000318833">
    <property type="component" value="Unassembled WGS sequence"/>
</dbReference>
<gene>
    <name evidence="1" type="ORF">FOF46_30470</name>
</gene>
<protein>
    <submittedName>
        <fullName evidence="1">Uncharacterized protein</fullName>
    </submittedName>
</protein>
<reference evidence="1 2" key="1">
    <citation type="submission" date="2019-07" db="EMBL/GenBank/DDBJ databases">
        <title>The draft genome sequence of Aquimarina algiphila M91.</title>
        <authorList>
            <person name="Meng X."/>
        </authorList>
    </citation>
    <scope>NUCLEOTIDE SEQUENCE [LARGE SCALE GENOMIC DNA]</scope>
    <source>
        <strain evidence="1 2">M91</strain>
    </source>
</reference>
<evidence type="ECO:0000313" key="2">
    <source>
        <dbReference type="Proteomes" id="UP000318833"/>
    </source>
</evidence>